<keyword evidence="4" id="KW-1185">Reference proteome</keyword>
<dbReference type="Gene3D" id="3.40.50.720">
    <property type="entry name" value="NAD(P)-binding Rossmann-like Domain"/>
    <property type="match status" value="1"/>
</dbReference>
<dbReference type="GO" id="GO:0008206">
    <property type="term" value="P:bile acid metabolic process"/>
    <property type="evidence" value="ECO:0007669"/>
    <property type="project" value="UniProtKB-ARBA"/>
</dbReference>
<sequence>MDEKQKFAGRVAIVTGGSSGIGRASAIMLAKQGAKVGLIDIKEENADKVKQEIEDFGGEAMVVDVDLSKHDRVEAGINEVINEWGRLDIVFANGGINGVLAPIEDFKPEDWDQTINTNLKGTFHTLKYSIPHMKENGGSVIITSSVNGNRTFSNFGMSAYSTSKAGQMAFGKMAALELAKYKIRVNIICPGAIETNIGKNTKKTPELEKIDIPVEYPEGDKPLDETAKPEQVAELVSFLASDAASHISGTELYFDGAESLL</sequence>
<protein>
    <submittedName>
        <fullName evidence="3">NAD(P)-dependent dehydrogenase (Short-subunit alcohol dehydrogenase family)</fullName>
    </submittedName>
</protein>
<dbReference type="PANTHER" id="PTHR24321:SF8">
    <property type="entry name" value="ESTRADIOL 17-BETA-DEHYDROGENASE 8-RELATED"/>
    <property type="match status" value="1"/>
</dbReference>
<dbReference type="CDD" id="cd05233">
    <property type="entry name" value="SDR_c"/>
    <property type="match status" value="1"/>
</dbReference>
<dbReference type="PRINTS" id="PR00081">
    <property type="entry name" value="GDHRDH"/>
</dbReference>
<proteinExistence type="inferred from homology"/>
<dbReference type="RefSeq" id="WP_114351696.1">
    <property type="nucleotide sequence ID" value="NZ_QPJJ01000002.1"/>
</dbReference>
<evidence type="ECO:0000313" key="4">
    <source>
        <dbReference type="Proteomes" id="UP000252585"/>
    </source>
</evidence>
<dbReference type="EMBL" id="QPJJ01000002">
    <property type="protein sequence ID" value="RCW76933.1"/>
    <property type="molecule type" value="Genomic_DNA"/>
</dbReference>
<evidence type="ECO:0000256" key="1">
    <source>
        <dbReference type="ARBA" id="ARBA00006484"/>
    </source>
</evidence>
<dbReference type="NCBIfam" id="NF004203">
    <property type="entry name" value="PRK05653.2-4"/>
    <property type="match status" value="1"/>
</dbReference>
<dbReference type="AlphaFoldDB" id="A0A368Y9K4"/>
<dbReference type="PANTHER" id="PTHR24321">
    <property type="entry name" value="DEHYDROGENASES, SHORT CHAIN"/>
    <property type="match status" value="1"/>
</dbReference>
<dbReference type="GO" id="GO:0016491">
    <property type="term" value="F:oxidoreductase activity"/>
    <property type="evidence" value="ECO:0007669"/>
    <property type="project" value="UniProtKB-KW"/>
</dbReference>
<dbReference type="PRINTS" id="PR00080">
    <property type="entry name" value="SDRFAMILY"/>
</dbReference>
<dbReference type="InterPro" id="IPR002347">
    <property type="entry name" value="SDR_fam"/>
</dbReference>
<dbReference type="SUPFAM" id="SSF51735">
    <property type="entry name" value="NAD(P)-binding Rossmann-fold domains"/>
    <property type="match status" value="1"/>
</dbReference>
<reference evidence="3 4" key="1">
    <citation type="submission" date="2018-07" db="EMBL/GenBank/DDBJ databases">
        <title>Genomic Encyclopedia of Type Strains, Phase IV (KMG-IV): sequencing the most valuable type-strain genomes for metagenomic binning, comparative biology and taxonomic classification.</title>
        <authorList>
            <person name="Goeker M."/>
        </authorList>
    </citation>
    <scope>NUCLEOTIDE SEQUENCE [LARGE SCALE GENOMIC DNA]</scope>
    <source>
        <strain evidence="3 4">DSM 27696</strain>
    </source>
</reference>
<accession>A0A368Y9K4</accession>
<dbReference type="InterPro" id="IPR036291">
    <property type="entry name" value="NAD(P)-bd_dom_sf"/>
</dbReference>
<evidence type="ECO:0000313" key="3">
    <source>
        <dbReference type="EMBL" id="RCW76933.1"/>
    </source>
</evidence>
<keyword evidence="2" id="KW-0560">Oxidoreductase</keyword>
<dbReference type="FunFam" id="3.40.50.720:FF:000084">
    <property type="entry name" value="Short-chain dehydrogenase reductase"/>
    <property type="match status" value="1"/>
</dbReference>
<dbReference type="Pfam" id="PF13561">
    <property type="entry name" value="adh_short_C2"/>
    <property type="match status" value="1"/>
</dbReference>
<evidence type="ECO:0000256" key="2">
    <source>
        <dbReference type="ARBA" id="ARBA00023002"/>
    </source>
</evidence>
<comment type="similarity">
    <text evidence="1">Belongs to the short-chain dehydrogenases/reductases (SDR) family.</text>
</comment>
<name>A0A368Y9K4_9BACI</name>
<comment type="caution">
    <text evidence="3">The sequence shown here is derived from an EMBL/GenBank/DDBJ whole genome shotgun (WGS) entry which is preliminary data.</text>
</comment>
<dbReference type="Proteomes" id="UP000252585">
    <property type="component" value="Unassembled WGS sequence"/>
</dbReference>
<organism evidence="3 4">
    <name type="scientific">Saliterribacillus persicus</name>
    <dbReference type="NCBI Taxonomy" id="930114"/>
    <lineage>
        <taxon>Bacteria</taxon>
        <taxon>Bacillati</taxon>
        <taxon>Bacillota</taxon>
        <taxon>Bacilli</taxon>
        <taxon>Bacillales</taxon>
        <taxon>Bacillaceae</taxon>
        <taxon>Saliterribacillus</taxon>
    </lineage>
</organism>
<dbReference type="OrthoDB" id="9803333at2"/>
<gene>
    <name evidence="3" type="ORF">DFR57_102208</name>
</gene>